<accession>A0A7V9W548</accession>
<dbReference type="RefSeq" id="WP_181517046.1">
    <property type="nucleotide sequence ID" value="NZ_JABFUB010000040.1"/>
</dbReference>
<reference evidence="1 3" key="2">
    <citation type="submission" date="2020-07" db="EMBL/GenBank/DDBJ databases">
        <title>Identification of Halomonas strains.</title>
        <authorList>
            <person name="Xiao Z."/>
            <person name="Shen J."/>
        </authorList>
    </citation>
    <scope>NUCLEOTIDE SEQUENCE [LARGE SCALE GENOMIC DNA]</scope>
    <source>
        <strain evidence="1 3">DSM 17331</strain>
    </source>
</reference>
<evidence type="ECO:0008006" key="5">
    <source>
        <dbReference type="Google" id="ProtNLM"/>
    </source>
</evidence>
<organism evidence="1 3">
    <name type="scientific">Billgrantia kenyensis</name>
    <dbReference type="NCBI Taxonomy" id="321266"/>
    <lineage>
        <taxon>Bacteria</taxon>
        <taxon>Pseudomonadati</taxon>
        <taxon>Pseudomonadota</taxon>
        <taxon>Gammaproteobacteria</taxon>
        <taxon>Oceanospirillales</taxon>
        <taxon>Halomonadaceae</taxon>
        <taxon>Billgrantia</taxon>
    </lineage>
</organism>
<evidence type="ECO:0000313" key="1">
    <source>
        <dbReference type="EMBL" id="MBA2781175.1"/>
    </source>
</evidence>
<name>A0A7V9W548_9GAMM</name>
<sequence length="165" mass="18521">MSVTRYKRIAPQKLHLSPDISPPVRRHLMGSQPLLQNIEHLDQTAIVAAIAMAPPIAYLSESKNLYYCIGNFRSLVLAQHVPDNVSITIALIEPPKKSHIDEICMKNSLLHDMAFGKETKSLPKAMLEAKKLVDARHPDLIASIAPTLKKKIHFLEAMGFNRRIQ</sequence>
<dbReference type="Proteomes" id="UP000814353">
    <property type="component" value="Unassembled WGS sequence"/>
</dbReference>
<protein>
    <recommendedName>
        <fullName evidence="5">ParB/Sulfiredoxin domain-containing protein</fullName>
    </recommendedName>
</protein>
<evidence type="ECO:0000313" key="2">
    <source>
        <dbReference type="EMBL" id="MCG6663873.1"/>
    </source>
</evidence>
<comment type="caution">
    <text evidence="1">The sequence shown here is derived from an EMBL/GenBank/DDBJ whole genome shotgun (WGS) entry which is preliminary data.</text>
</comment>
<gene>
    <name evidence="1" type="ORF">H1D44_20070</name>
    <name evidence="2" type="ORF">HOP48_20340</name>
</gene>
<dbReference type="EMBL" id="JABFUB010000040">
    <property type="protein sequence ID" value="MCG6663873.1"/>
    <property type="molecule type" value="Genomic_DNA"/>
</dbReference>
<reference evidence="2 4" key="1">
    <citation type="submission" date="2020-05" db="EMBL/GenBank/DDBJ databases">
        <title>Comparative genomic analysis of denitrifying bacteria from Halomonas genus.</title>
        <authorList>
            <person name="Wang L."/>
            <person name="Shao Z."/>
        </authorList>
    </citation>
    <scope>NUCLEOTIDE SEQUENCE [LARGE SCALE GENOMIC DNA]</scope>
    <source>
        <strain evidence="2 4">DSM 17331</strain>
    </source>
</reference>
<evidence type="ECO:0000313" key="4">
    <source>
        <dbReference type="Proteomes" id="UP000814353"/>
    </source>
</evidence>
<dbReference type="Proteomes" id="UP000518091">
    <property type="component" value="Unassembled WGS sequence"/>
</dbReference>
<keyword evidence="4" id="KW-1185">Reference proteome</keyword>
<evidence type="ECO:0000313" key="3">
    <source>
        <dbReference type="Proteomes" id="UP000518091"/>
    </source>
</evidence>
<proteinExistence type="predicted"/>
<dbReference type="AlphaFoldDB" id="A0A7V9W548"/>
<dbReference type="EMBL" id="JACEFT010000053">
    <property type="protein sequence ID" value="MBA2781175.1"/>
    <property type="molecule type" value="Genomic_DNA"/>
</dbReference>